<evidence type="ECO:0000256" key="2">
    <source>
        <dbReference type="ARBA" id="ARBA00022695"/>
    </source>
</evidence>
<dbReference type="EMBL" id="BROH01000010">
    <property type="protein sequence ID" value="GKY89238.1"/>
    <property type="molecule type" value="Genomic_DNA"/>
</dbReference>
<dbReference type="InterPro" id="IPR005771">
    <property type="entry name" value="GalU_uridylyltTrfase_bac/arc"/>
</dbReference>
<dbReference type="Proteomes" id="UP001144205">
    <property type="component" value="Unassembled WGS sequence"/>
</dbReference>
<dbReference type="PANTHER" id="PTHR43197:SF1">
    <property type="entry name" value="UTP--GLUCOSE-1-PHOSPHATE URIDYLYLTRANSFERASE"/>
    <property type="match status" value="1"/>
</dbReference>
<dbReference type="PANTHER" id="PTHR43197">
    <property type="entry name" value="UTP--GLUCOSE-1-PHOSPHATE URIDYLYLTRANSFERASE"/>
    <property type="match status" value="1"/>
</dbReference>
<evidence type="ECO:0008006" key="5">
    <source>
        <dbReference type="Google" id="ProtNLM"/>
    </source>
</evidence>
<keyword evidence="1" id="KW-0808">Transferase</keyword>
<dbReference type="InterPro" id="IPR029044">
    <property type="entry name" value="Nucleotide-diphossugar_trans"/>
</dbReference>
<dbReference type="Gene3D" id="3.90.550.10">
    <property type="entry name" value="Spore Coat Polysaccharide Biosynthesis Protein SpsA, Chain A"/>
    <property type="match status" value="1"/>
</dbReference>
<evidence type="ECO:0000256" key="1">
    <source>
        <dbReference type="ARBA" id="ARBA00022679"/>
    </source>
</evidence>
<sequence>MAAFETPLLPATTAMPKELLPIVDKPITQEVAEEAVHAGIDTLVFGPGRHKRAIEGHFDANLELEAALRDKDKVEATAIIHTARRGGMHLRALADPTGPRPCGRMRRTRDRRRAVRGAFGWWFHVVGRAASVTADLVAAYGASSHTQLAVTESAGAEISKFGVAVSVNAPRQVAGLVECQPWPRRRPSSLRLGATVLTPDIFDILPDLSPVMCSSQMPPTSRPLMAGPPRSAWPMRVTAADPSRAMLQPSPRWQHGGMGRVCPREPRAARGQYGVDLARFGANAGNLSYRAFAERHVHNPT</sequence>
<evidence type="ECO:0000313" key="3">
    <source>
        <dbReference type="EMBL" id="GKY89238.1"/>
    </source>
</evidence>
<dbReference type="RefSeq" id="WP_281843269.1">
    <property type="nucleotide sequence ID" value="NZ_BROH01000010.1"/>
</dbReference>
<dbReference type="SUPFAM" id="SSF53448">
    <property type="entry name" value="Nucleotide-diphospho-sugar transferases"/>
    <property type="match status" value="1"/>
</dbReference>
<evidence type="ECO:0000313" key="4">
    <source>
        <dbReference type="Proteomes" id="UP001144205"/>
    </source>
</evidence>
<organism evidence="3 4">
    <name type="scientific">Sinisalibacter aestuarii</name>
    <dbReference type="NCBI Taxonomy" id="2949426"/>
    <lineage>
        <taxon>Bacteria</taxon>
        <taxon>Pseudomonadati</taxon>
        <taxon>Pseudomonadota</taxon>
        <taxon>Alphaproteobacteria</taxon>
        <taxon>Rhodobacterales</taxon>
        <taxon>Roseobacteraceae</taxon>
        <taxon>Sinisalibacter</taxon>
    </lineage>
</organism>
<name>A0ABQ5LX99_9RHOB</name>
<proteinExistence type="predicted"/>
<protein>
    <recommendedName>
        <fullName evidence="5">HpcH/HpaI aldolase/citrate lyase domain-containing protein</fullName>
    </recommendedName>
</protein>
<comment type="caution">
    <text evidence="3">The sequence shown here is derived from an EMBL/GenBank/DDBJ whole genome shotgun (WGS) entry which is preliminary data.</text>
</comment>
<reference evidence="3" key="1">
    <citation type="journal article" date="2023" name="Int. J. Syst. Evol. Microbiol.">
        <title>Sinisalibacter aestuarii sp. nov., isolated from estuarine sediment of the Arakawa River.</title>
        <authorList>
            <person name="Arafat S.T."/>
            <person name="Hirano S."/>
            <person name="Sato A."/>
            <person name="Takeuchi K."/>
            <person name="Yasuda T."/>
            <person name="Terahara T."/>
            <person name="Hamada M."/>
            <person name="Kobayashi T."/>
        </authorList>
    </citation>
    <scope>NUCLEOTIDE SEQUENCE</scope>
    <source>
        <strain evidence="3">B-399</strain>
    </source>
</reference>
<accession>A0ABQ5LX99</accession>
<keyword evidence="2" id="KW-0548">Nucleotidyltransferase</keyword>
<keyword evidence="4" id="KW-1185">Reference proteome</keyword>
<gene>
    <name evidence="3" type="ORF">STA1M1_31070</name>
</gene>